<keyword evidence="16" id="KW-0739">Sodium transport</keyword>
<dbReference type="GO" id="GO:0015293">
    <property type="term" value="F:symporter activity"/>
    <property type="evidence" value="ECO:0007669"/>
    <property type="project" value="UniProtKB-KW"/>
</dbReference>
<evidence type="ECO:0000256" key="13">
    <source>
        <dbReference type="ARBA" id="ARBA00023053"/>
    </source>
</evidence>
<feature type="domain" description="Sodium/calcium exchanger membrane region" evidence="18">
    <location>
        <begin position="30"/>
        <end position="173"/>
    </location>
</feature>
<keyword evidence="12 17" id="KW-1133">Transmembrane helix</keyword>
<dbReference type="FunFam" id="1.20.1420.30:FF:000009">
    <property type="entry name" value="sodium/potassium/calcium exchanger 5 isoform X2"/>
    <property type="match status" value="1"/>
</dbReference>
<keyword evidence="21" id="KW-1185">Reference proteome</keyword>
<keyword evidence="15 17" id="KW-0472">Membrane</keyword>
<comment type="similarity">
    <text evidence="2">Belongs to the Ca(2+):cation antiporter (CaCA) (TC 2.A.19) family. SLC24A subfamily.</text>
</comment>
<feature type="transmembrane region" description="Helical" evidence="17">
    <location>
        <begin position="337"/>
        <end position="361"/>
    </location>
</feature>
<evidence type="ECO:0000256" key="7">
    <source>
        <dbReference type="ARBA" id="ARBA00022692"/>
    </source>
</evidence>
<evidence type="ECO:0000256" key="11">
    <source>
        <dbReference type="ARBA" id="ARBA00022958"/>
    </source>
</evidence>
<evidence type="ECO:0000256" key="3">
    <source>
        <dbReference type="ARBA" id="ARBA00022448"/>
    </source>
</evidence>
<evidence type="ECO:0000256" key="2">
    <source>
        <dbReference type="ARBA" id="ARBA00005364"/>
    </source>
</evidence>
<proteinExistence type="inferred from homology"/>
<dbReference type="OMA" id="YPFTFLI"/>
<dbReference type="Gene3D" id="1.20.1420.30">
    <property type="entry name" value="NCX, central ion-binding region"/>
    <property type="match status" value="2"/>
</dbReference>
<dbReference type="GO" id="GO:0005262">
    <property type="term" value="F:calcium channel activity"/>
    <property type="evidence" value="ECO:0007669"/>
    <property type="project" value="TreeGrafter"/>
</dbReference>
<keyword evidence="9" id="KW-0106">Calcium</keyword>
<feature type="transmembrane region" description="Helical" evidence="17">
    <location>
        <begin position="26"/>
        <end position="44"/>
    </location>
</feature>
<dbReference type="PANTHER" id="PTHR10846">
    <property type="entry name" value="SODIUM/POTASSIUM/CALCIUM EXCHANGER"/>
    <property type="match status" value="1"/>
</dbReference>
<feature type="transmembrane region" description="Helical" evidence="17">
    <location>
        <begin position="154"/>
        <end position="174"/>
    </location>
</feature>
<evidence type="ECO:0000313" key="19">
    <source>
        <dbReference type="EMBL" id="ELU13712.1"/>
    </source>
</evidence>
<feature type="transmembrane region" description="Helical" evidence="17">
    <location>
        <begin position="445"/>
        <end position="463"/>
    </location>
</feature>
<dbReference type="PANTHER" id="PTHR10846:SF73">
    <property type="entry name" value="SODIUM_CALCIUM EXCHANGER MEMBRANE REGION DOMAIN-CONTAINING PROTEIN"/>
    <property type="match status" value="1"/>
</dbReference>
<dbReference type="InterPro" id="IPR004837">
    <property type="entry name" value="NaCa_Exmemb"/>
</dbReference>
<evidence type="ECO:0000256" key="15">
    <source>
        <dbReference type="ARBA" id="ARBA00023136"/>
    </source>
</evidence>
<feature type="transmembrane region" description="Helical" evidence="17">
    <location>
        <begin position="407"/>
        <end position="425"/>
    </location>
</feature>
<accession>R7V5I9</accession>
<dbReference type="FunCoup" id="R7V5I9">
    <property type="interactions" value="43"/>
</dbReference>
<dbReference type="EMBL" id="KB295062">
    <property type="protein sequence ID" value="ELU13712.1"/>
    <property type="molecule type" value="Genomic_DNA"/>
</dbReference>
<comment type="subcellular location">
    <subcellularLocation>
        <location evidence="1">Membrane</location>
        <topology evidence="1">Multi-pass membrane protein</topology>
    </subcellularLocation>
</comment>
<dbReference type="InterPro" id="IPR044880">
    <property type="entry name" value="NCX_ion-bd_dom_sf"/>
</dbReference>
<evidence type="ECO:0000256" key="17">
    <source>
        <dbReference type="SAM" id="Phobius"/>
    </source>
</evidence>
<evidence type="ECO:0000256" key="5">
    <source>
        <dbReference type="ARBA" id="ARBA00022538"/>
    </source>
</evidence>
<evidence type="ECO:0000259" key="18">
    <source>
        <dbReference type="Pfam" id="PF01699"/>
    </source>
</evidence>
<dbReference type="AlphaFoldDB" id="R7V5I9"/>
<name>R7V5I9_CAPTE</name>
<dbReference type="EMBL" id="AMQN01000741">
    <property type="status" value="NOT_ANNOTATED_CDS"/>
    <property type="molecule type" value="Genomic_DNA"/>
</dbReference>
<evidence type="ECO:0000256" key="8">
    <source>
        <dbReference type="ARBA" id="ARBA00022729"/>
    </source>
</evidence>
<evidence type="ECO:0000313" key="21">
    <source>
        <dbReference type="Proteomes" id="UP000014760"/>
    </source>
</evidence>
<keyword evidence="10" id="KW-0769">Symport</keyword>
<dbReference type="EnsemblMetazoa" id="CapteT22628">
    <property type="protein sequence ID" value="CapteP22628"/>
    <property type="gene ID" value="CapteG22628"/>
</dbReference>
<feature type="transmembrane region" description="Helical" evidence="17">
    <location>
        <begin position="95"/>
        <end position="122"/>
    </location>
</feature>
<evidence type="ECO:0000256" key="4">
    <source>
        <dbReference type="ARBA" id="ARBA00022449"/>
    </source>
</evidence>
<evidence type="ECO:0000256" key="10">
    <source>
        <dbReference type="ARBA" id="ARBA00022847"/>
    </source>
</evidence>
<evidence type="ECO:0000256" key="9">
    <source>
        <dbReference type="ARBA" id="ARBA00022837"/>
    </source>
</evidence>
<evidence type="ECO:0000256" key="1">
    <source>
        <dbReference type="ARBA" id="ARBA00004141"/>
    </source>
</evidence>
<keyword evidence="7 17" id="KW-0812">Transmembrane</keyword>
<protein>
    <recommendedName>
        <fullName evidence="18">Sodium/calcium exchanger membrane region domain-containing protein</fullName>
    </recommendedName>
</protein>
<dbReference type="STRING" id="283909.R7V5I9"/>
<evidence type="ECO:0000256" key="12">
    <source>
        <dbReference type="ARBA" id="ARBA00022989"/>
    </source>
</evidence>
<keyword evidence="11" id="KW-0630">Potassium</keyword>
<gene>
    <name evidence="19" type="ORF">CAPTEDRAFT_22628</name>
</gene>
<keyword evidence="8" id="KW-0732">Signal</keyword>
<feature type="non-terminal residue" evidence="19">
    <location>
        <position position="1"/>
    </location>
</feature>
<dbReference type="GO" id="GO:0006874">
    <property type="term" value="P:intracellular calcium ion homeostasis"/>
    <property type="evidence" value="ECO:0007669"/>
    <property type="project" value="TreeGrafter"/>
</dbReference>
<keyword evidence="6" id="KW-0109">Calcium transport</keyword>
<evidence type="ECO:0000256" key="6">
    <source>
        <dbReference type="ARBA" id="ARBA00022568"/>
    </source>
</evidence>
<evidence type="ECO:0000256" key="16">
    <source>
        <dbReference type="ARBA" id="ARBA00023201"/>
    </source>
</evidence>
<organism evidence="19">
    <name type="scientific">Capitella teleta</name>
    <name type="common">Polychaete worm</name>
    <dbReference type="NCBI Taxonomy" id="283909"/>
    <lineage>
        <taxon>Eukaryota</taxon>
        <taxon>Metazoa</taxon>
        <taxon>Spiralia</taxon>
        <taxon>Lophotrochozoa</taxon>
        <taxon>Annelida</taxon>
        <taxon>Polychaeta</taxon>
        <taxon>Sedentaria</taxon>
        <taxon>Scolecida</taxon>
        <taxon>Capitellidae</taxon>
        <taxon>Capitella</taxon>
    </lineage>
</organism>
<keyword evidence="4" id="KW-0050">Antiport</keyword>
<sequence length="506" mass="55733">NCTPPAIEKFPRVGIFDQPTRREGAVVIHILLALYMFLGLAIVCDDYFVPACEAICEALSLQDDVAGATFMAAGSSAPELATTIIGVFITKDDIALGAVVGSAVFNVMLVPGLCAVYALTVIYLRWWPLFRDCVFYTLSIIALVLSIYDEVIQWYEALALICLYVVYILIMIFNPAIDAWMTSRCTCFPLPPGAEATSLSIKDANNVSIVLPFSSAGFVSSFNDLIDPADETEFHTLMDSKPDARTIEADGLYEGRIGLANGQMYLYLYHFYRKQIRKLYRFAVSPPFKVDIGDDPDPPCVVPAGCWKRFTWVMGLPLTVALYITVPDCRRDRFRRLFVLSFLLSVVWIGVFSYVMVWMITVVGQTLSVPDTVMGLTFIAAGSSVPDAIASLIVIREGHGDMAISNAVGSNVFDILLCLGCPWLIQTTLGDSRHGIPVYSHGLTYSALTLLSTVVFLLVATHLNGWRLTKMYGILLIVMYALFNVLASCYELNLFGVVHPPTCPSD</sequence>
<reference evidence="20" key="3">
    <citation type="submission" date="2015-06" db="UniProtKB">
        <authorList>
            <consortium name="EnsemblMetazoa"/>
        </authorList>
    </citation>
    <scope>IDENTIFICATION</scope>
</reference>
<feature type="non-terminal residue" evidence="19">
    <location>
        <position position="506"/>
    </location>
</feature>
<dbReference type="GO" id="GO:0008273">
    <property type="term" value="F:calcium, potassium:sodium antiporter activity"/>
    <property type="evidence" value="ECO:0007669"/>
    <property type="project" value="TreeGrafter"/>
</dbReference>
<feature type="transmembrane region" description="Helical" evidence="17">
    <location>
        <begin position="129"/>
        <end position="148"/>
    </location>
</feature>
<feature type="transmembrane region" description="Helical" evidence="17">
    <location>
        <begin position="373"/>
        <end position="395"/>
    </location>
</feature>
<keyword evidence="3" id="KW-0813">Transport</keyword>
<feature type="transmembrane region" description="Helical" evidence="17">
    <location>
        <begin position="475"/>
        <end position="498"/>
    </location>
</feature>
<reference evidence="21" key="1">
    <citation type="submission" date="2012-12" db="EMBL/GenBank/DDBJ databases">
        <authorList>
            <person name="Hellsten U."/>
            <person name="Grimwood J."/>
            <person name="Chapman J.A."/>
            <person name="Shapiro H."/>
            <person name="Aerts A."/>
            <person name="Otillar R.P."/>
            <person name="Terry A.Y."/>
            <person name="Boore J.L."/>
            <person name="Simakov O."/>
            <person name="Marletaz F."/>
            <person name="Cho S.-J."/>
            <person name="Edsinger-Gonzales E."/>
            <person name="Havlak P."/>
            <person name="Kuo D.-H."/>
            <person name="Larsson T."/>
            <person name="Lv J."/>
            <person name="Arendt D."/>
            <person name="Savage R."/>
            <person name="Osoegawa K."/>
            <person name="de Jong P."/>
            <person name="Lindberg D.R."/>
            <person name="Seaver E.C."/>
            <person name="Weisblat D.A."/>
            <person name="Putnam N.H."/>
            <person name="Grigoriev I.V."/>
            <person name="Rokhsar D.S."/>
        </authorList>
    </citation>
    <scope>NUCLEOTIDE SEQUENCE</scope>
    <source>
        <strain evidence="21">I ESC-2004</strain>
    </source>
</reference>
<keyword evidence="14" id="KW-0406">Ion transport</keyword>
<dbReference type="OrthoDB" id="2127281at2759"/>
<evidence type="ECO:0000256" key="14">
    <source>
        <dbReference type="ARBA" id="ARBA00023065"/>
    </source>
</evidence>
<dbReference type="Proteomes" id="UP000014760">
    <property type="component" value="Unassembled WGS sequence"/>
</dbReference>
<dbReference type="InterPro" id="IPR004481">
    <property type="entry name" value="K/Na/Ca-exchanger"/>
</dbReference>
<dbReference type="Pfam" id="PF01699">
    <property type="entry name" value="Na_Ca_ex"/>
    <property type="match status" value="2"/>
</dbReference>
<dbReference type="FunFam" id="1.20.1420.30:FF:000004">
    <property type="entry name" value="Sodium/potassium/calcium exchanger 2 isoform 1"/>
    <property type="match status" value="1"/>
</dbReference>
<evidence type="ECO:0000313" key="20">
    <source>
        <dbReference type="EnsemblMetazoa" id="CapteP22628"/>
    </source>
</evidence>
<keyword evidence="13" id="KW-0915">Sodium</keyword>
<dbReference type="HOGENOM" id="CLU_007948_5_2_1"/>
<dbReference type="NCBIfam" id="TIGR00367">
    <property type="entry name" value="calcium/sodium antiporter"/>
    <property type="match status" value="1"/>
</dbReference>
<feature type="domain" description="Sodium/calcium exchanger membrane region" evidence="18">
    <location>
        <begin position="339"/>
        <end position="486"/>
    </location>
</feature>
<dbReference type="GO" id="GO:0005886">
    <property type="term" value="C:plasma membrane"/>
    <property type="evidence" value="ECO:0007669"/>
    <property type="project" value="TreeGrafter"/>
</dbReference>
<keyword evidence="5" id="KW-0633">Potassium transport</keyword>
<reference evidence="19 21" key="2">
    <citation type="journal article" date="2013" name="Nature">
        <title>Insights into bilaterian evolution from three spiralian genomes.</title>
        <authorList>
            <person name="Simakov O."/>
            <person name="Marletaz F."/>
            <person name="Cho S.J."/>
            <person name="Edsinger-Gonzales E."/>
            <person name="Havlak P."/>
            <person name="Hellsten U."/>
            <person name="Kuo D.H."/>
            <person name="Larsson T."/>
            <person name="Lv J."/>
            <person name="Arendt D."/>
            <person name="Savage R."/>
            <person name="Osoegawa K."/>
            <person name="de Jong P."/>
            <person name="Grimwood J."/>
            <person name="Chapman J.A."/>
            <person name="Shapiro H."/>
            <person name="Aerts A."/>
            <person name="Otillar R.P."/>
            <person name="Terry A.Y."/>
            <person name="Boore J.L."/>
            <person name="Grigoriev I.V."/>
            <person name="Lindberg D.R."/>
            <person name="Seaver E.C."/>
            <person name="Weisblat D.A."/>
            <person name="Putnam N.H."/>
            <person name="Rokhsar D.S."/>
        </authorList>
    </citation>
    <scope>NUCLEOTIDE SEQUENCE</scope>
    <source>
        <strain evidence="19 21">I ESC-2004</strain>
    </source>
</reference>